<sequence>MKQLIYKPTQNRKTHEIILNILKNIDSDGQGRSINIVFTDNLCMLGAQTSDRIIKEVDGFRVYETDDNKSISINCESSDIEGVSRKQIDTHVLGLIIHEGVRNIITLTNSVRLPQMKNIIDLLVNKDSLGRPGIVPTNIPIINLYFDEADKTIRSITRELESILSHDYIKDFYITATPKKILKLYGKMELYPVQNTLDSYINLQYANWIDIGDLDYMDSLREMLNRIKCSDGGTINPKRFIFAPGIITKESHYSIAEESTNVYQCISVIVNSDGLHVLLPYGIKEIYLSSIVNSQNERVPTYPPSMYESFNSRNWNNLVESSGGDKFYKLNFNKKSLINENDNEFWKIIQSVREFWKDNPIIVTGSRCIERGITIQNPNNKMIRFTDGMLHNNISRGDSGAQMAGRFTLTYNDSLKRYDFEPINIYSSEKVKVYMINQEKKAMYAVKLSSEGKDMIEYNEWKNYERESVLGEEVFSTYLEAIHYAKRQFKDHTVKVNENPEYYSETKSRLGSCNRIDEGMYRGFRFNSFDNKDKQPIDNNTFKLRKTRHLRWRKKKTGNPYRIWAVYDTLEDISSLMYHVCYTPIALHNDLDESESDSDL</sequence>
<protein>
    <submittedName>
        <fullName evidence="1">Uncharacterized protein</fullName>
    </submittedName>
</protein>
<proteinExistence type="predicted"/>
<dbReference type="EMBL" id="MN741033">
    <property type="protein sequence ID" value="QHU23561.1"/>
    <property type="molecule type" value="Genomic_DNA"/>
</dbReference>
<evidence type="ECO:0000313" key="1">
    <source>
        <dbReference type="EMBL" id="QHU23561.1"/>
    </source>
</evidence>
<accession>A0A6C0L2B6</accession>
<reference evidence="1" key="1">
    <citation type="journal article" date="2020" name="Nature">
        <title>Giant virus diversity and host interactions through global metagenomics.</title>
        <authorList>
            <person name="Schulz F."/>
            <person name="Roux S."/>
            <person name="Paez-Espino D."/>
            <person name="Jungbluth S."/>
            <person name="Walsh D.A."/>
            <person name="Denef V.J."/>
            <person name="McMahon K.D."/>
            <person name="Konstantinidis K.T."/>
            <person name="Eloe-Fadrosh E.A."/>
            <person name="Kyrpides N.C."/>
            <person name="Woyke T."/>
        </authorList>
    </citation>
    <scope>NUCLEOTIDE SEQUENCE</scope>
    <source>
        <strain evidence="1">GVMAG-S-ERX555907-94</strain>
    </source>
</reference>
<name>A0A6C0L2B6_9ZZZZ</name>
<dbReference type="AlphaFoldDB" id="A0A6C0L2B6"/>
<organism evidence="1">
    <name type="scientific">viral metagenome</name>
    <dbReference type="NCBI Taxonomy" id="1070528"/>
    <lineage>
        <taxon>unclassified sequences</taxon>
        <taxon>metagenomes</taxon>
        <taxon>organismal metagenomes</taxon>
    </lineage>
</organism>